<dbReference type="GO" id="GO:0016887">
    <property type="term" value="F:ATP hydrolysis activity"/>
    <property type="evidence" value="ECO:0007669"/>
    <property type="project" value="TreeGrafter"/>
</dbReference>
<dbReference type="SUPFAM" id="SSF52374">
    <property type="entry name" value="Nucleotidylyl transferase"/>
    <property type="match status" value="1"/>
</dbReference>
<dbReference type="Gene3D" id="3.40.50.620">
    <property type="entry name" value="HUPs"/>
    <property type="match status" value="1"/>
</dbReference>
<sequence length="247" mass="27722">HPRWPFPPSRSFPVSRPLRISVLDSSFNPPTLAHLALANAARPGTDGDYDARLLLLSIRNVDKVLKPGDASYSQRLDMMRFMSKHISNTPDNVAVAVTDEPTFVGKSTKLLSFLKHRFEDAEETHRPPVQLTFILGMDTLERFLAPRYYGTADEMQLALRRFFSPPPEGEDSSIICAHRTCENSRVSLDSCAQEFIDSGRVVMIDIGTKESTYSSTAVRNSIQCGDSNWRSYVTDSIAQYIIENGLY</sequence>
<evidence type="ECO:0000313" key="2">
    <source>
        <dbReference type="Proteomes" id="UP000054549"/>
    </source>
</evidence>
<dbReference type="InterPro" id="IPR014729">
    <property type="entry name" value="Rossmann-like_a/b/a_fold"/>
</dbReference>
<dbReference type="Proteomes" id="UP000054549">
    <property type="component" value="Unassembled WGS sequence"/>
</dbReference>
<dbReference type="GO" id="GO:0005737">
    <property type="term" value="C:cytoplasm"/>
    <property type="evidence" value="ECO:0007669"/>
    <property type="project" value="TreeGrafter"/>
</dbReference>
<gene>
    <name evidence="1" type="ORF">M378DRAFT_64133</name>
</gene>
<accession>A0A0C2X0E7</accession>
<keyword evidence="2" id="KW-1185">Reference proteome</keyword>
<dbReference type="HOGENOM" id="CLU_032651_1_0_1"/>
<dbReference type="STRING" id="946122.A0A0C2X0E7"/>
<protein>
    <submittedName>
        <fullName evidence="1">Uncharacterized protein</fullName>
    </submittedName>
</protein>
<dbReference type="InParanoid" id="A0A0C2X0E7"/>
<dbReference type="GO" id="GO:0005634">
    <property type="term" value="C:nucleus"/>
    <property type="evidence" value="ECO:0007669"/>
    <property type="project" value="TreeGrafter"/>
</dbReference>
<evidence type="ECO:0000313" key="1">
    <source>
        <dbReference type="EMBL" id="KIL67552.1"/>
    </source>
</evidence>
<dbReference type="FunCoup" id="A0A0C2X0E7">
    <property type="interactions" value="244"/>
</dbReference>
<dbReference type="GO" id="GO:0000309">
    <property type="term" value="F:nicotinamide-nucleotide adenylyltransferase activity"/>
    <property type="evidence" value="ECO:0007669"/>
    <property type="project" value="TreeGrafter"/>
</dbReference>
<reference evidence="1 2" key="1">
    <citation type="submission" date="2014-04" db="EMBL/GenBank/DDBJ databases">
        <title>Evolutionary Origins and Diversification of the Mycorrhizal Mutualists.</title>
        <authorList>
            <consortium name="DOE Joint Genome Institute"/>
            <consortium name="Mycorrhizal Genomics Consortium"/>
            <person name="Kohler A."/>
            <person name="Kuo A."/>
            <person name="Nagy L.G."/>
            <person name="Floudas D."/>
            <person name="Copeland A."/>
            <person name="Barry K.W."/>
            <person name="Cichocki N."/>
            <person name="Veneault-Fourrey C."/>
            <person name="LaButti K."/>
            <person name="Lindquist E.A."/>
            <person name="Lipzen A."/>
            <person name="Lundell T."/>
            <person name="Morin E."/>
            <person name="Murat C."/>
            <person name="Riley R."/>
            <person name="Ohm R."/>
            <person name="Sun H."/>
            <person name="Tunlid A."/>
            <person name="Henrissat B."/>
            <person name="Grigoriev I.V."/>
            <person name="Hibbett D.S."/>
            <person name="Martin F."/>
        </authorList>
    </citation>
    <scope>NUCLEOTIDE SEQUENCE [LARGE SCALE GENOMIC DNA]</scope>
    <source>
        <strain evidence="1 2">Koide BX008</strain>
    </source>
</reference>
<dbReference type="PANTHER" id="PTHR31285">
    <property type="entry name" value="NICOTINAMIDE MONONUCLEOTIDE ADENYLYLTRANSFERASE"/>
    <property type="match status" value="1"/>
</dbReference>
<feature type="non-terminal residue" evidence="1">
    <location>
        <position position="1"/>
    </location>
</feature>
<feature type="non-terminal residue" evidence="1">
    <location>
        <position position="247"/>
    </location>
</feature>
<dbReference type="OrthoDB" id="5591297at2759"/>
<dbReference type="PANTHER" id="PTHR31285:SF0">
    <property type="entry name" value="NICOTINAMIDE MONONUCLEOTIDE ADENYLYLTRANSFERASE"/>
    <property type="match status" value="1"/>
</dbReference>
<proteinExistence type="predicted"/>
<dbReference type="AlphaFoldDB" id="A0A0C2X0E7"/>
<organism evidence="1 2">
    <name type="scientific">Amanita muscaria (strain Koide BX008)</name>
    <dbReference type="NCBI Taxonomy" id="946122"/>
    <lineage>
        <taxon>Eukaryota</taxon>
        <taxon>Fungi</taxon>
        <taxon>Dikarya</taxon>
        <taxon>Basidiomycota</taxon>
        <taxon>Agaricomycotina</taxon>
        <taxon>Agaricomycetes</taxon>
        <taxon>Agaricomycetidae</taxon>
        <taxon>Agaricales</taxon>
        <taxon>Pluteineae</taxon>
        <taxon>Amanitaceae</taxon>
        <taxon>Amanita</taxon>
    </lineage>
</organism>
<name>A0A0C2X0E7_AMAMK</name>
<dbReference type="EMBL" id="KN818231">
    <property type="protein sequence ID" value="KIL67552.1"/>
    <property type="molecule type" value="Genomic_DNA"/>
</dbReference>